<feature type="compositionally biased region" description="Polar residues" evidence="2">
    <location>
        <begin position="789"/>
        <end position="806"/>
    </location>
</feature>
<evidence type="ECO:0000256" key="1">
    <source>
        <dbReference type="ARBA" id="ARBA00004586"/>
    </source>
</evidence>
<reference evidence="4" key="3">
    <citation type="submission" date="2025-09" db="UniProtKB">
        <authorList>
            <consortium name="Ensembl"/>
        </authorList>
    </citation>
    <scope>IDENTIFICATION</scope>
    <source>
        <strain evidence="4">2N</strain>
    </source>
</reference>
<feature type="compositionally biased region" description="Basic and acidic residues" evidence="2">
    <location>
        <begin position="365"/>
        <end position="381"/>
    </location>
</feature>
<dbReference type="Bgee" id="ENSCPOG00000003606">
    <property type="expression patterns" value="Expressed in testis and 12 other cell types or tissues"/>
</dbReference>
<proteinExistence type="predicted"/>
<dbReference type="HOGENOM" id="CLU_008315_0_0_1"/>
<evidence type="ECO:0000313" key="4">
    <source>
        <dbReference type="Ensembl" id="ENSCPOP00000003256.3"/>
    </source>
</evidence>
<evidence type="ECO:0000256" key="3">
    <source>
        <dbReference type="SAM" id="Phobius"/>
    </source>
</evidence>
<dbReference type="GO" id="GO:0008289">
    <property type="term" value="F:lipid binding"/>
    <property type="evidence" value="ECO:0007669"/>
    <property type="project" value="TreeGrafter"/>
</dbReference>
<reference evidence="5" key="1">
    <citation type="journal article" date="2011" name="Nature">
        <title>A high-resolution map of human evolutionary constraint using 29 mammals.</title>
        <authorList>
            <person name="Lindblad-Toh K."/>
            <person name="Garber M."/>
            <person name="Zuk O."/>
            <person name="Lin M.F."/>
            <person name="Parker B.J."/>
            <person name="Washietl S."/>
            <person name="Kheradpour P."/>
            <person name="Ernst J."/>
            <person name="Jordan G."/>
            <person name="Mauceli E."/>
            <person name="Ward L.D."/>
            <person name="Lowe C.B."/>
            <person name="Holloway A.K."/>
            <person name="Clamp M."/>
            <person name="Gnerre S."/>
            <person name="Alfoldi J."/>
            <person name="Beal K."/>
            <person name="Chang J."/>
            <person name="Clawson H."/>
            <person name="Cuff J."/>
            <person name="Di Palma F."/>
            <person name="Fitzgerald S."/>
            <person name="Flicek P."/>
            <person name="Guttman M."/>
            <person name="Hubisz M.J."/>
            <person name="Jaffe D.B."/>
            <person name="Jungreis I."/>
            <person name="Kent W.J."/>
            <person name="Kostka D."/>
            <person name="Lara M."/>
            <person name="Martins A.L."/>
            <person name="Massingham T."/>
            <person name="Moltke I."/>
            <person name="Raney B.J."/>
            <person name="Rasmussen M.D."/>
            <person name="Robinson J."/>
            <person name="Stark A."/>
            <person name="Vilella A.J."/>
            <person name="Wen J."/>
            <person name="Xie X."/>
            <person name="Zody M.C."/>
            <person name="Baldwin J."/>
            <person name="Bloom T."/>
            <person name="Chin C.W."/>
            <person name="Heiman D."/>
            <person name="Nicol R."/>
            <person name="Nusbaum C."/>
            <person name="Young S."/>
            <person name="Wilkinson J."/>
            <person name="Worley K.C."/>
            <person name="Kovar C.L."/>
            <person name="Muzny D.M."/>
            <person name="Gibbs R.A."/>
            <person name="Cree A."/>
            <person name="Dihn H.H."/>
            <person name="Fowler G."/>
            <person name="Jhangiani S."/>
            <person name="Joshi V."/>
            <person name="Lee S."/>
            <person name="Lewis L.R."/>
            <person name="Nazareth L.V."/>
            <person name="Okwuonu G."/>
            <person name="Santibanez J."/>
            <person name="Warren W.C."/>
            <person name="Mardis E.R."/>
            <person name="Weinstock G.M."/>
            <person name="Wilson R.K."/>
            <person name="Delehaunty K."/>
            <person name="Dooling D."/>
            <person name="Fronik C."/>
            <person name="Fulton L."/>
            <person name="Fulton B."/>
            <person name="Graves T."/>
            <person name="Minx P."/>
            <person name="Sodergren E."/>
            <person name="Birney E."/>
            <person name="Margulies E.H."/>
            <person name="Herrero J."/>
            <person name="Green E.D."/>
            <person name="Haussler D."/>
            <person name="Siepel A."/>
            <person name="Goldman N."/>
            <person name="Pollard K.S."/>
            <person name="Pedersen J.S."/>
            <person name="Lander E.S."/>
            <person name="Kellis M."/>
        </authorList>
    </citation>
    <scope>NUCLEOTIDE SEQUENCE [LARGE SCALE GENOMIC DNA]</scope>
    <source>
        <strain evidence="5">2N</strain>
    </source>
</reference>
<organism evidence="4 5">
    <name type="scientific">Cavia porcellus</name>
    <name type="common">Guinea pig</name>
    <dbReference type="NCBI Taxonomy" id="10141"/>
    <lineage>
        <taxon>Eukaryota</taxon>
        <taxon>Metazoa</taxon>
        <taxon>Chordata</taxon>
        <taxon>Craniata</taxon>
        <taxon>Vertebrata</taxon>
        <taxon>Euteleostomi</taxon>
        <taxon>Mammalia</taxon>
        <taxon>Eutheria</taxon>
        <taxon>Euarchontoglires</taxon>
        <taxon>Glires</taxon>
        <taxon>Rodentia</taxon>
        <taxon>Hystricomorpha</taxon>
        <taxon>Caviidae</taxon>
        <taxon>Cavia</taxon>
    </lineage>
</organism>
<feature type="region of interest" description="Disordered" evidence="2">
    <location>
        <begin position="133"/>
        <end position="184"/>
    </location>
</feature>
<sequence length="823" mass="91080">MTSLNGRHAEKTIDMPKPSTPKVHVQRSVSRDTIAIHFSASGEEEEEEEEEFREYFEEGLDDQSIVTGLEAKEDFYLEPQGGNDPVGPAASPIVADGLSVSQAPATLPVSENTVKLLESPPPAAQVLSTVPLALSPAPSSGPLASSPSVSSLSEQKTSSSSPLSSPSKSPILSSSASSSALSSTKPFMSLVKSLSTEVEPKESLYPPRHRHLMKTLVKSLSTDTSRQESDTVSYKPPDSKLNLHLFKQFTQPRNTGGDSKTAPSSPLTSPSDTRSFFKVPEMEAKIEDTKRRLSEVIYEPFQLLSKIIGEESVSHRPKALSSSASELSNLSGLNGHLESNNNYSIKEEECDSEGDGPSNDSNVPKSDHSKSTEEPVREVEPKLSQASSLKDLGLKTSSLVLEKCSLSALVSKEDEEFCELYAEDFDLETEGEGRLDKPLDVPLKPEVLTEDGTILDSEEEADLTTQHPELPVKTLGFFVMCVYAYLILPLPHYVSGLLLGVGLGFMTAVCVIWFFTPPSAHKYHKSHKHRQHWNMRSLDIKEPEILKGWMNEIYNYDPETYHATLTHSVFVRLEGGTLRLSKPNKNISRRASYNETKPEVTYISQKIYDLSDSKIYLVPKSLARKRIWNKKYPICIELGRQDDFMSKAQADKETSEEKPPAEKELGSEDPKKPSHPQEGTRSVHRDQILYLFGRTGREKEEWFRRFILASKLKSDLKKPPGVSGSKPGILPTHSRHSSPSGHLTHSRSSSKGSVEEIMTQPKQKELVGSIRQKMLLDYTVYMGRCVPQESRSPNRSPVQSAESSPTAGKKVKLPGQTFLVMSK</sequence>
<dbReference type="GeneTree" id="ENSGT00390000000463"/>
<feature type="region of interest" description="Disordered" evidence="2">
    <location>
        <begin position="346"/>
        <end position="385"/>
    </location>
</feature>
<keyword evidence="5" id="KW-1185">Reference proteome</keyword>
<feature type="region of interest" description="Disordered" evidence="2">
    <location>
        <begin position="1"/>
        <end position="27"/>
    </location>
</feature>
<comment type="subcellular location">
    <subcellularLocation>
        <location evidence="1">Endoplasmic reticulum membrane</location>
    </subcellularLocation>
</comment>
<keyword evidence="3" id="KW-1133">Transmembrane helix</keyword>
<reference evidence="4" key="2">
    <citation type="submission" date="2025-08" db="UniProtKB">
        <authorList>
            <consortium name="Ensembl"/>
        </authorList>
    </citation>
    <scope>IDENTIFICATION</scope>
    <source>
        <strain evidence="4">2N</strain>
    </source>
</reference>
<keyword evidence="3" id="KW-0472">Membrane</keyword>
<dbReference type="VEuPathDB" id="HostDB:ENSCPOG00000003606"/>
<dbReference type="Ensembl" id="ENSCPOT00000003650.3">
    <property type="protein sequence ID" value="ENSCPOP00000003256.3"/>
    <property type="gene ID" value="ENSCPOG00000003606.4"/>
</dbReference>
<evidence type="ECO:0000256" key="2">
    <source>
        <dbReference type="SAM" id="MobiDB-lite"/>
    </source>
</evidence>
<feature type="region of interest" description="Disordered" evidence="2">
    <location>
        <begin position="250"/>
        <end position="276"/>
    </location>
</feature>
<protein>
    <submittedName>
        <fullName evidence="4">Testis expressed 2</fullName>
    </submittedName>
</protein>
<feature type="compositionally biased region" description="Basic and acidic residues" evidence="2">
    <location>
        <begin position="647"/>
        <end position="672"/>
    </location>
</feature>
<name>H0V196_CAVPO</name>
<gene>
    <name evidence="4" type="primary">TEX2</name>
</gene>
<feature type="region of interest" description="Disordered" evidence="2">
    <location>
        <begin position="647"/>
        <end position="682"/>
    </location>
</feature>
<feature type="compositionally biased region" description="Polar residues" evidence="2">
    <location>
        <begin position="250"/>
        <end position="274"/>
    </location>
</feature>
<accession>H0V196</accession>
<feature type="region of interest" description="Disordered" evidence="2">
    <location>
        <begin position="215"/>
        <end position="237"/>
    </location>
</feature>
<dbReference type="AlphaFoldDB" id="H0V196"/>
<dbReference type="EMBL" id="AAKN02045216">
    <property type="status" value="NOT_ANNOTATED_CDS"/>
    <property type="molecule type" value="Genomic_DNA"/>
</dbReference>
<dbReference type="PANTHER" id="PTHR13466">
    <property type="entry name" value="TEX2 PROTEIN-RELATED"/>
    <property type="match status" value="1"/>
</dbReference>
<dbReference type="Proteomes" id="UP000005447">
    <property type="component" value="Unassembled WGS sequence"/>
</dbReference>
<feature type="region of interest" description="Disordered" evidence="2">
    <location>
        <begin position="787"/>
        <end position="823"/>
    </location>
</feature>
<dbReference type="GO" id="GO:0005789">
    <property type="term" value="C:endoplasmic reticulum membrane"/>
    <property type="evidence" value="ECO:0007669"/>
    <property type="project" value="UniProtKB-SubCell"/>
</dbReference>
<feature type="compositionally biased region" description="Polar residues" evidence="2">
    <location>
        <begin position="737"/>
        <end position="752"/>
    </location>
</feature>
<dbReference type="EMBL" id="AAKN02045217">
    <property type="status" value="NOT_ANNOTATED_CDS"/>
    <property type="molecule type" value="Genomic_DNA"/>
</dbReference>
<feature type="transmembrane region" description="Helical" evidence="3">
    <location>
        <begin position="495"/>
        <end position="515"/>
    </location>
</feature>
<keyword evidence="3" id="KW-0812">Transmembrane</keyword>
<evidence type="ECO:0000313" key="5">
    <source>
        <dbReference type="Proteomes" id="UP000005447"/>
    </source>
</evidence>
<dbReference type="PANTHER" id="PTHR13466:SF2">
    <property type="entry name" value="TESTIS-EXPRESSED PROTEIN 2"/>
    <property type="match status" value="1"/>
</dbReference>
<feature type="region of interest" description="Disordered" evidence="2">
    <location>
        <begin position="715"/>
        <end position="766"/>
    </location>
</feature>